<comment type="caution">
    <text evidence="11">The sequence shown here is derived from an EMBL/GenBank/DDBJ whole genome shotgun (WGS) entry which is preliminary data.</text>
</comment>
<reference evidence="11 12" key="1">
    <citation type="submission" date="2019-07" db="EMBL/GenBank/DDBJ databases">
        <title>New species of Amycolatopsis and Streptomyces.</title>
        <authorList>
            <person name="Duangmal K."/>
            <person name="Teo W.F.A."/>
            <person name="Lipun K."/>
        </authorList>
    </citation>
    <scope>NUCLEOTIDE SEQUENCE [LARGE SCALE GENOMIC DNA]</scope>
    <source>
        <strain evidence="11 12">NBRC 109810</strain>
    </source>
</reference>
<feature type="region of interest" description="Disordered" evidence="8">
    <location>
        <begin position="473"/>
        <end position="494"/>
    </location>
</feature>
<feature type="transmembrane region" description="Helical" evidence="9">
    <location>
        <begin position="363"/>
        <end position="387"/>
    </location>
</feature>
<dbReference type="InterPro" id="IPR011701">
    <property type="entry name" value="MFS"/>
</dbReference>
<feature type="transmembrane region" description="Helical" evidence="9">
    <location>
        <begin position="142"/>
        <end position="163"/>
    </location>
</feature>
<feature type="transmembrane region" description="Helical" evidence="9">
    <location>
        <begin position="266"/>
        <end position="285"/>
    </location>
</feature>
<sequence>MSASSPARSAGRSGTKMALLAFCMLIFSVDYNIVYVALPEIGREVGFSAQSLQWVVSAYSVGLGGALLIGGRAVDRLGARRILVLALGLYGVASMAGGLAGSPGLLIAARVVQGLGGALLFPATLSLINTSFTEDAERNKAYAWWGTAGASGAIIGSMVGGLLTNYLGWEWVFFVNVPLCLLAIAGLLSNFDADAVQGDSRGFDLPGALLATGASTLLVFGLISGPEAGWGSARTIIVLAAGLALGVGFFALESRTADPLAPSRLFGYRGLLTAILIIFVFQGAINTLHYLFFIQLQDVMGYSPLQAGLAFLPMSAVAMLGSNKLLPLVVKRWGLRTALFAGMIGVGTAMIVLAASMSTSHSFWPLLPAVLLWGLFAGMIYPAMFMAAGSDAAPDEQGVASALAQTSAQIGGAMGMAALIAVANSGLDLGEGAVNPVSDVVNGLQLSALVGGVAAIAGAFLAFRVKSQKAPAQQADAPAAAEVPDQTPAPQTVN</sequence>
<feature type="domain" description="Major facilitator superfamily (MFS) profile" evidence="10">
    <location>
        <begin position="16"/>
        <end position="469"/>
    </location>
</feature>
<dbReference type="EMBL" id="VJZD01000361">
    <property type="protein sequence ID" value="MPY37774.1"/>
    <property type="molecule type" value="Genomic_DNA"/>
</dbReference>
<dbReference type="PANTHER" id="PTHR42718">
    <property type="entry name" value="MAJOR FACILITATOR SUPERFAMILY MULTIDRUG TRANSPORTER MFSC"/>
    <property type="match status" value="1"/>
</dbReference>
<dbReference type="PANTHER" id="PTHR42718:SF46">
    <property type="entry name" value="BLR6921 PROTEIN"/>
    <property type="match status" value="1"/>
</dbReference>
<keyword evidence="6 9" id="KW-0472">Membrane</keyword>
<dbReference type="InterPro" id="IPR020846">
    <property type="entry name" value="MFS_dom"/>
</dbReference>
<feature type="transmembrane region" description="Helical" evidence="9">
    <location>
        <begin position="235"/>
        <end position="254"/>
    </location>
</feature>
<dbReference type="GO" id="GO:0046677">
    <property type="term" value="P:response to antibiotic"/>
    <property type="evidence" value="ECO:0007669"/>
    <property type="project" value="UniProtKB-KW"/>
</dbReference>
<feature type="transmembrane region" description="Helical" evidence="9">
    <location>
        <begin position="107"/>
        <end position="130"/>
    </location>
</feature>
<dbReference type="RefSeq" id="WP_152895333.1">
    <property type="nucleotide sequence ID" value="NZ_VJZD01000361.1"/>
</dbReference>
<dbReference type="GO" id="GO:0022857">
    <property type="term" value="F:transmembrane transporter activity"/>
    <property type="evidence" value="ECO:0007669"/>
    <property type="project" value="InterPro"/>
</dbReference>
<feature type="transmembrane region" description="Helical" evidence="9">
    <location>
        <begin position="50"/>
        <end position="70"/>
    </location>
</feature>
<keyword evidence="2" id="KW-0813">Transport</keyword>
<feature type="transmembrane region" description="Helical" evidence="9">
    <location>
        <begin position="399"/>
        <end position="423"/>
    </location>
</feature>
<dbReference type="Gene3D" id="1.20.1250.20">
    <property type="entry name" value="MFS general substrate transporter like domains"/>
    <property type="match status" value="1"/>
</dbReference>
<evidence type="ECO:0000256" key="7">
    <source>
        <dbReference type="ARBA" id="ARBA00023251"/>
    </source>
</evidence>
<feature type="transmembrane region" description="Helical" evidence="9">
    <location>
        <begin position="18"/>
        <end position="38"/>
    </location>
</feature>
<dbReference type="InterPro" id="IPR036259">
    <property type="entry name" value="MFS_trans_sf"/>
</dbReference>
<evidence type="ECO:0000256" key="5">
    <source>
        <dbReference type="ARBA" id="ARBA00022989"/>
    </source>
</evidence>
<dbReference type="CDD" id="cd17321">
    <property type="entry name" value="MFS_MMR_MDR_like"/>
    <property type="match status" value="1"/>
</dbReference>
<feature type="transmembrane region" description="Helical" evidence="9">
    <location>
        <begin position="443"/>
        <end position="463"/>
    </location>
</feature>
<organism evidence="11 12">
    <name type="scientific">Streptomyces adustus</name>
    <dbReference type="NCBI Taxonomy" id="1609272"/>
    <lineage>
        <taxon>Bacteria</taxon>
        <taxon>Bacillati</taxon>
        <taxon>Actinomycetota</taxon>
        <taxon>Actinomycetes</taxon>
        <taxon>Kitasatosporales</taxon>
        <taxon>Streptomycetaceae</taxon>
        <taxon>Streptomyces</taxon>
    </lineage>
</organism>
<feature type="transmembrane region" description="Helical" evidence="9">
    <location>
        <begin position="203"/>
        <end position="223"/>
    </location>
</feature>
<dbReference type="SUPFAM" id="SSF103473">
    <property type="entry name" value="MFS general substrate transporter"/>
    <property type="match status" value="1"/>
</dbReference>
<dbReference type="Pfam" id="PF07690">
    <property type="entry name" value="MFS_1"/>
    <property type="match status" value="1"/>
</dbReference>
<dbReference type="PROSITE" id="PS50850">
    <property type="entry name" value="MFS"/>
    <property type="match status" value="1"/>
</dbReference>
<evidence type="ECO:0000256" key="3">
    <source>
        <dbReference type="ARBA" id="ARBA00022475"/>
    </source>
</evidence>
<evidence type="ECO:0000313" key="11">
    <source>
        <dbReference type="EMBL" id="MPY37774.1"/>
    </source>
</evidence>
<feature type="transmembrane region" description="Helical" evidence="9">
    <location>
        <begin position="338"/>
        <end position="357"/>
    </location>
</feature>
<protein>
    <submittedName>
        <fullName evidence="11">MFS transporter</fullName>
    </submittedName>
</protein>
<name>A0A5N8VUK6_9ACTN</name>
<dbReference type="Proteomes" id="UP000325849">
    <property type="component" value="Unassembled WGS sequence"/>
</dbReference>
<evidence type="ECO:0000256" key="8">
    <source>
        <dbReference type="SAM" id="MobiDB-lite"/>
    </source>
</evidence>
<dbReference type="GO" id="GO:0005886">
    <property type="term" value="C:plasma membrane"/>
    <property type="evidence" value="ECO:0007669"/>
    <property type="project" value="UniProtKB-SubCell"/>
</dbReference>
<feature type="transmembrane region" description="Helical" evidence="9">
    <location>
        <begin position="82"/>
        <end position="101"/>
    </location>
</feature>
<keyword evidence="5 9" id="KW-1133">Transmembrane helix</keyword>
<evidence type="ECO:0000256" key="6">
    <source>
        <dbReference type="ARBA" id="ARBA00023136"/>
    </source>
</evidence>
<feature type="transmembrane region" description="Helical" evidence="9">
    <location>
        <begin position="305"/>
        <end position="326"/>
    </location>
</feature>
<evidence type="ECO:0000313" key="12">
    <source>
        <dbReference type="Proteomes" id="UP000325849"/>
    </source>
</evidence>
<dbReference type="AlphaFoldDB" id="A0A5N8VUK6"/>
<comment type="subcellular location">
    <subcellularLocation>
        <location evidence="1">Cell membrane</location>
        <topology evidence="1">Multi-pass membrane protein</topology>
    </subcellularLocation>
</comment>
<keyword evidence="7" id="KW-0046">Antibiotic resistance</keyword>
<keyword evidence="4 9" id="KW-0812">Transmembrane</keyword>
<proteinExistence type="predicted"/>
<evidence type="ECO:0000256" key="2">
    <source>
        <dbReference type="ARBA" id="ARBA00022448"/>
    </source>
</evidence>
<evidence type="ECO:0000256" key="9">
    <source>
        <dbReference type="SAM" id="Phobius"/>
    </source>
</evidence>
<feature type="transmembrane region" description="Helical" evidence="9">
    <location>
        <begin position="169"/>
        <end position="191"/>
    </location>
</feature>
<accession>A0A5N8VUK6</accession>
<dbReference type="Gene3D" id="1.20.1720.10">
    <property type="entry name" value="Multidrug resistance protein D"/>
    <property type="match status" value="1"/>
</dbReference>
<keyword evidence="3" id="KW-1003">Cell membrane</keyword>
<keyword evidence="12" id="KW-1185">Reference proteome</keyword>
<gene>
    <name evidence="11" type="ORF">FNH09_43170</name>
</gene>
<evidence type="ECO:0000256" key="4">
    <source>
        <dbReference type="ARBA" id="ARBA00022692"/>
    </source>
</evidence>
<evidence type="ECO:0000259" key="10">
    <source>
        <dbReference type="PROSITE" id="PS50850"/>
    </source>
</evidence>
<dbReference type="OrthoDB" id="7375466at2"/>
<evidence type="ECO:0000256" key="1">
    <source>
        <dbReference type="ARBA" id="ARBA00004651"/>
    </source>
</evidence>